<dbReference type="EC" id="2.7.1.180" evidence="3 12"/>
<evidence type="ECO:0000313" key="14">
    <source>
        <dbReference type="Proteomes" id="UP001054820"/>
    </source>
</evidence>
<evidence type="ECO:0000256" key="1">
    <source>
        <dbReference type="ARBA" id="ARBA00001946"/>
    </source>
</evidence>
<evidence type="ECO:0000256" key="2">
    <source>
        <dbReference type="ARBA" id="ARBA00008282"/>
    </source>
</evidence>
<protein>
    <recommendedName>
        <fullName evidence="4 12">FAD:protein FMN transferase</fullName>
        <ecNumber evidence="3 12">2.7.1.180</ecNumber>
    </recommendedName>
    <alternativeName>
        <fullName evidence="10 12">Flavin transferase</fullName>
    </alternativeName>
</protein>
<gene>
    <name evidence="13" type="ORF">THMIRHAM_18940</name>
</gene>
<reference evidence="13" key="1">
    <citation type="journal article" date="2022" name="Arch. Microbiol.">
        <title>Thiomicrorhabdus immobilis sp. nov., a mesophilic sulfur-oxidizing bacterium isolated from sediment of a brackish lake in northern Japan.</title>
        <authorList>
            <person name="Kojima H."/>
            <person name="Mochizuki J."/>
            <person name="Kanda M."/>
            <person name="Watanabe T."/>
            <person name="Fukui M."/>
        </authorList>
    </citation>
    <scope>NUCLEOTIDE SEQUENCE</scope>
    <source>
        <strain evidence="13">Am19</strain>
    </source>
</reference>
<evidence type="ECO:0000256" key="4">
    <source>
        <dbReference type="ARBA" id="ARBA00016337"/>
    </source>
</evidence>
<dbReference type="RefSeq" id="WP_237261583.1">
    <property type="nucleotide sequence ID" value="NZ_AP024202.1"/>
</dbReference>
<dbReference type="SUPFAM" id="SSF143631">
    <property type="entry name" value="ApbE-like"/>
    <property type="match status" value="1"/>
</dbReference>
<evidence type="ECO:0000256" key="8">
    <source>
        <dbReference type="ARBA" id="ARBA00022827"/>
    </source>
</evidence>
<dbReference type="GO" id="GO:0016740">
    <property type="term" value="F:transferase activity"/>
    <property type="evidence" value="ECO:0007669"/>
    <property type="project" value="UniProtKB-KW"/>
</dbReference>
<evidence type="ECO:0000256" key="7">
    <source>
        <dbReference type="ARBA" id="ARBA00022723"/>
    </source>
</evidence>
<comment type="cofactor">
    <cofactor evidence="1">
        <name>Mg(2+)</name>
        <dbReference type="ChEBI" id="CHEBI:18420"/>
    </cofactor>
</comment>
<dbReference type="Proteomes" id="UP001054820">
    <property type="component" value="Chromosome"/>
</dbReference>
<dbReference type="PANTHER" id="PTHR30040">
    <property type="entry name" value="THIAMINE BIOSYNTHESIS LIPOPROTEIN APBE"/>
    <property type="match status" value="1"/>
</dbReference>
<keyword evidence="9 12" id="KW-0460">Magnesium</keyword>
<evidence type="ECO:0000256" key="9">
    <source>
        <dbReference type="ARBA" id="ARBA00022842"/>
    </source>
</evidence>
<comment type="catalytic activity">
    <reaction evidence="11 12">
        <text>L-threonyl-[protein] + FAD = FMN-L-threonyl-[protein] + AMP + H(+)</text>
        <dbReference type="Rhea" id="RHEA:36847"/>
        <dbReference type="Rhea" id="RHEA-COMP:11060"/>
        <dbReference type="Rhea" id="RHEA-COMP:11061"/>
        <dbReference type="ChEBI" id="CHEBI:15378"/>
        <dbReference type="ChEBI" id="CHEBI:30013"/>
        <dbReference type="ChEBI" id="CHEBI:57692"/>
        <dbReference type="ChEBI" id="CHEBI:74257"/>
        <dbReference type="ChEBI" id="CHEBI:456215"/>
        <dbReference type="EC" id="2.7.1.180"/>
    </reaction>
</comment>
<comment type="similarity">
    <text evidence="2 12">Belongs to the ApbE family.</text>
</comment>
<dbReference type="Gene3D" id="3.10.520.10">
    <property type="entry name" value="ApbE-like domains"/>
    <property type="match status" value="1"/>
</dbReference>
<dbReference type="EMBL" id="AP024202">
    <property type="protein sequence ID" value="BCN94109.1"/>
    <property type="molecule type" value="Genomic_DNA"/>
</dbReference>
<keyword evidence="14" id="KW-1185">Reference proteome</keyword>
<evidence type="ECO:0000256" key="6">
    <source>
        <dbReference type="ARBA" id="ARBA00022679"/>
    </source>
</evidence>
<keyword evidence="6 12" id="KW-0808">Transferase</keyword>
<evidence type="ECO:0000313" key="13">
    <source>
        <dbReference type="EMBL" id="BCN94109.1"/>
    </source>
</evidence>
<evidence type="ECO:0000256" key="3">
    <source>
        <dbReference type="ARBA" id="ARBA00011955"/>
    </source>
</evidence>
<organism evidence="13 14">
    <name type="scientific">Thiomicrorhabdus immobilis</name>
    <dbReference type="NCBI Taxonomy" id="2791037"/>
    <lineage>
        <taxon>Bacteria</taxon>
        <taxon>Pseudomonadati</taxon>
        <taxon>Pseudomonadota</taxon>
        <taxon>Gammaproteobacteria</taxon>
        <taxon>Thiotrichales</taxon>
        <taxon>Piscirickettsiaceae</taxon>
        <taxon>Thiomicrorhabdus</taxon>
    </lineage>
</organism>
<accession>A0ABM7MFA3</accession>
<dbReference type="InterPro" id="IPR003374">
    <property type="entry name" value="ApbE-like_sf"/>
</dbReference>
<keyword evidence="5 12" id="KW-0285">Flavoprotein</keyword>
<dbReference type="PANTHER" id="PTHR30040:SF2">
    <property type="entry name" value="FAD:PROTEIN FMN TRANSFERASE"/>
    <property type="match status" value="1"/>
</dbReference>
<evidence type="ECO:0000256" key="11">
    <source>
        <dbReference type="ARBA" id="ARBA00048540"/>
    </source>
</evidence>
<name>A0ABM7MFA3_9GAMM</name>
<evidence type="ECO:0000256" key="10">
    <source>
        <dbReference type="ARBA" id="ARBA00031306"/>
    </source>
</evidence>
<evidence type="ECO:0000256" key="12">
    <source>
        <dbReference type="PIRNR" id="PIRNR006268"/>
    </source>
</evidence>
<sequence>MDITIYNADRKTAEAAIEQVEQTFQIMHHEWHAWEKGGIVSKINQAIANQQAITIPQSVADFIVKSQRLSQQSMGLFDPGIGSLVELWGFHSEKWQGPPPSDEAIRAWLSHKPSIANLSIQGNQLISSNRYVQLDFGGNAKGLAIDIALQTLQDDGIKNALVSIGGDMKAMGSKDHQAWSIGIQNPQNPNQAIAQIALSGGESIVTSGNYQRYFEWQGKRYSHILDPNTGYPANTFSSVTVIHADATTADSAATAILVAGPEHWLEVAKSMGITQAFCVDNQGKILQTKEMAKRVKLL</sequence>
<proteinExistence type="inferred from homology"/>
<dbReference type="PIRSF" id="PIRSF006268">
    <property type="entry name" value="ApbE"/>
    <property type="match status" value="1"/>
</dbReference>
<keyword evidence="7 12" id="KW-0479">Metal-binding</keyword>
<evidence type="ECO:0000256" key="5">
    <source>
        <dbReference type="ARBA" id="ARBA00022630"/>
    </source>
</evidence>
<dbReference type="InterPro" id="IPR024932">
    <property type="entry name" value="ApbE"/>
</dbReference>
<dbReference type="Pfam" id="PF02424">
    <property type="entry name" value="ApbE"/>
    <property type="match status" value="1"/>
</dbReference>
<keyword evidence="8 12" id="KW-0274">FAD</keyword>